<dbReference type="EMBL" id="FNDX01000016">
    <property type="protein sequence ID" value="SDJ36375.1"/>
    <property type="molecule type" value="Genomic_DNA"/>
</dbReference>
<comment type="similarity">
    <text evidence="9">Belongs to the thiamine-phosphate synthase family.</text>
</comment>
<comment type="catalytic activity">
    <reaction evidence="7 9">
        <text>2-(2-carboxy-4-methylthiazol-5-yl)ethyl phosphate + 4-amino-2-methyl-5-(diphosphooxymethyl)pyrimidine + 2 H(+) = thiamine phosphate + CO2 + diphosphate</text>
        <dbReference type="Rhea" id="RHEA:47848"/>
        <dbReference type="ChEBI" id="CHEBI:15378"/>
        <dbReference type="ChEBI" id="CHEBI:16526"/>
        <dbReference type="ChEBI" id="CHEBI:33019"/>
        <dbReference type="ChEBI" id="CHEBI:37575"/>
        <dbReference type="ChEBI" id="CHEBI:57841"/>
        <dbReference type="ChEBI" id="CHEBI:62890"/>
        <dbReference type="EC" id="2.5.1.3"/>
    </reaction>
</comment>
<comment type="pathway">
    <text evidence="1 9">Cofactor biosynthesis; thiamine diphosphate biosynthesis; thiamine phosphate from 4-amino-2-methyl-5-diphosphomethylpyrimidine and 4-methyl-5-(2-phosphoethyl)-thiazole: step 1/1.</text>
</comment>
<keyword evidence="2 9" id="KW-0808">Transferase</keyword>
<keyword evidence="3 9" id="KW-0479">Metal-binding</keyword>
<dbReference type="InterPro" id="IPR034291">
    <property type="entry name" value="TMP_synthase"/>
</dbReference>
<evidence type="ECO:0000256" key="4">
    <source>
        <dbReference type="ARBA" id="ARBA00022842"/>
    </source>
</evidence>
<dbReference type="EC" id="2.5.1.3" evidence="9"/>
<keyword evidence="4 9" id="KW-0460">Magnesium</keyword>
<comment type="catalytic activity">
    <reaction evidence="6 9">
        <text>4-methyl-5-(2-phosphooxyethyl)-thiazole + 4-amino-2-methyl-5-(diphosphooxymethyl)pyrimidine + H(+) = thiamine phosphate + diphosphate</text>
        <dbReference type="Rhea" id="RHEA:22328"/>
        <dbReference type="ChEBI" id="CHEBI:15378"/>
        <dbReference type="ChEBI" id="CHEBI:33019"/>
        <dbReference type="ChEBI" id="CHEBI:37575"/>
        <dbReference type="ChEBI" id="CHEBI:57841"/>
        <dbReference type="ChEBI" id="CHEBI:58296"/>
        <dbReference type="EC" id="2.5.1.3"/>
    </reaction>
</comment>
<dbReference type="STRING" id="1174501.SAMN05216192_1164"/>
<dbReference type="HAMAP" id="MF_00097">
    <property type="entry name" value="TMP_synthase"/>
    <property type="match status" value="1"/>
</dbReference>
<feature type="binding site" evidence="9">
    <location>
        <position position="64"/>
    </location>
    <ligand>
        <name>Mg(2+)</name>
        <dbReference type="ChEBI" id="CHEBI:18420"/>
    </ligand>
</feature>
<feature type="binding site" evidence="9">
    <location>
        <position position="131"/>
    </location>
    <ligand>
        <name>4-amino-2-methyl-5-(diphosphooxymethyl)pyrimidine</name>
        <dbReference type="ChEBI" id="CHEBI:57841"/>
    </ligand>
</feature>
<dbReference type="InterPro" id="IPR022998">
    <property type="entry name" value="ThiamineP_synth_TenI"/>
</dbReference>
<accession>A0A1G8T5W9</accession>
<dbReference type="GO" id="GO:0009229">
    <property type="term" value="P:thiamine diphosphate biosynthetic process"/>
    <property type="evidence" value="ECO:0007669"/>
    <property type="project" value="UniProtKB-UniRule"/>
</dbReference>
<feature type="binding site" evidence="9">
    <location>
        <position position="158"/>
    </location>
    <ligand>
        <name>2-[(2R,5Z)-2-carboxy-4-methylthiazol-5(2H)-ylidene]ethyl phosphate</name>
        <dbReference type="ChEBI" id="CHEBI:62899"/>
    </ligand>
</feature>
<evidence type="ECO:0000259" key="10">
    <source>
        <dbReference type="Pfam" id="PF02581"/>
    </source>
</evidence>
<evidence type="ECO:0000256" key="6">
    <source>
        <dbReference type="ARBA" id="ARBA00047334"/>
    </source>
</evidence>
<dbReference type="SUPFAM" id="SSF51391">
    <property type="entry name" value="Thiamin phosphate synthase"/>
    <property type="match status" value="1"/>
</dbReference>
<dbReference type="InterPro" id="IPR013785">
    <property type="entry name" value="Aldolase_TIM"/>
</dbReference>
<proteinExistence type="inferred from homology"/>
<dbReference type="Pfam" id="PF02581">
    <property type="entry name" value="TMP-TENI"/>
    <property type="match status" value="1"/>
</dbReference>
<feature type="binding site" evidence="9">
    <location>
        <position position="63"/>
    </location>
    <ligand>
        <name>4-amino-2-methyl-5-(diphosphooxymethyl)pyrimidine</name>
        <dbReference type="ChEBI" id="CHEBI:57841"/>
    </ligand>
</feature>
<reference evidence="12" key="1">
    <citation type="submission" date="2016-10" db="EMBL/GenBank/DDBJ databases">
        <authorList>
            <person name="Varghese N."/>
            <person name="Submissions S."/>
        </authorList>
    </citation>
    <scope>NUCLEOTIDE SEQUENCE [LARGE SCALE GENOMIC DNA]</scope>
    <source>
        <strain evidence="12">CGMCC 1.11012</strain>
    </source>
</reference>
<evidence type="ECO:0000256" key="7">
    <source>
        <dbReference type="ARBA" id="ARBA00047851"/>
    </source>
</evidence>
<evidence type="ECO:0000313" key="11">
    <source>
        <dbReference type="EMBL" id="SDJ36375.1"/>
    </source>
</evidence>
<keyword evidence="12" id="KW-1185">Reference proteome</keyword>
<dbReference type="AlphaFoldDB" id="A0A1G8T5W9"/>
<evidence type="ECO:0000313" key="12">
    <source>
        <dbReference type="Proteomes" id="UP000199050"/>
    </source>
</evidence>
<dbReference type="Gene3D" id="3.20.20.70">
    <property type="entry name" value="Aldolase class I"/>
    <property type="match status" value="1"/>
</dbReference>
<name>A0A1G8T5W9_9BACL</name>
<feature type="binding site" evidence="9">
    <location>
        <position position="102"/>
    </location>
    <ligand>
        <name>4-amino-2-methyl-5-(diphosphooxymethyl)pyrimidine</name>
        <dbReference type="ChEBI" id="CHEBI:57841"/>
    </ligand>
</feature>
<comment type="cofactor">
    <cofactor evidence="9">
        <name>Mg(2+)</name>
        <dbReference type="ChEBI" id="CHEBI:18420"/>
    </cofactor>
    <text evidence="9">Binds 1 Mg(2+) ion per subunit.</text>
</comment>
<dbReference type="PANTHER" id="PTHR20857:SF22">
    <property type="entry name" value="THIAZOLE TAUTOMERASE"/>
    <property type="match status" value="1"/>
</dbReference>
<evidence type="ECO:0000256" key="3">
    <source>
        <dbReference type="ARBA" id="ARBA00022723"/>
    </source>
</evidence>
<dbReference type="UniPathway" id="UPA00060">
    <property type="reaction ID" value="UER00141"/>
</dbReference>
<protein>
    <recommendedName>
        <fullName evidence="9">Thiamine-phosphate synthase</fullName>
        <shortName evidence="9">TP synthase</shortName>
        <shortName evidence="9">TPS</shortName>
        <ecNumber evidence="9">2.5.1.3</ecNumber>
    </recommendedName>
    <alternativeName>
        <fullName evidence="9">Thiamine-phosphate pyrophosphorylase</fullName>
        <shortName evidence="9">TMP pyrophosphorylase</shortName>
        <shortName evidence="9">TMP-PPase</shortName>
    </alternativeName>
</protein>
<evidence type="ECO:0000256" key="5">
    <source>
        <dbReference type="ARBA" id="ARBA00022977"/>
    </source>
</evidence>
<dbReference type="GO" id="GO:0004789">
    <property type="term" value="F:thiamine-phosphate diphosphorylase activity"/>
    <property type="evidence" value="ECO:0007669"/>
    <property type="project" value="UniProtKB-UniRule"/>
</dbReference>
<comment type="function">
    <text evidence="9">Condenses 4-methyl-5-(beta-hydroxyethyl)thiazole monophosphate (THZ-P) and 2-methyl-4-amino-5-hydroxymethyl pyrimidine pyrophosphate (HMP-PP) to form thiamine monophosphate (TMP).</text>
</comment>
<dbReference type="InterPro" id="IPR036206">
    <property type="entry name" value="ThiamineP_synth_sf"/>
</dbReference>
<gene>
    <name evidence="9" type="primary">thiE</name>
    <name evidence="11" type="ORF">SAMN05216192_1164</name>
</gene>
<sequence length="209" mass="21476">MAEIHLLSDGKLDADQFAVLAAAVHPLLDYIHLREKRLSARELLHMALLLLDAGVPADKLIINDRLDVAMAAGAAGVQLAWNSLPVSAARLAAGASMRLGASVHSLAEIKEAGCQGADFCLFGHVFPSVCKPGRKERGLTLLQEAVLTGSVPIIALGGITPDNTPQVLQTGAGGIAVMSGICSADDPLSAAQAYRNAVRGAAAKGGDKA</sequence>
<dbReference type="CDD" id="cd00564">
    <property type="entry name" value="TMP_TenI"/>
    <property type="match status" value="1"/>
</dbReference>
<dbReference type="Proteomes" id="UP000199050">
    <property type="component" value="Unassembled WGS sequence"/>
</dbReference>
<dbReference type="GO" id="GO:0009228">
    <property type="term" value="P:thiamine biosynthetic process"/>
    <property type="evidence" value="ECO:0007669"/>
    <property type="project" value="UniProtKB-KW"/>
</dbReference>
<comment type="catalytic activity">
    <reaction evidence="8 9">
        <text>2-[(2R,5Z)-2-carboxy-4-methylthiazol-5(2H)-ylidene]ethyl phosphate + 4-amino-2-methyl-5-(diphosphooxymethyl)pyrimidine + 2 H(+) = thiamine phosphate + CO2 + diphosphate</text>
        <dbReference type="Rhea" id="RHEA:47844"/>
        <dbReference type="ChEBI" id="CHEBI:15378"/>
        <dbReference type="ChEBI" id="CHEBI:16526"/>
        <dbReference type="ChEBI" id="CHEBI:33019"/>
        <dbReference type="ChEBI" id="CHEBI:37575"/>
        <dbReference type="ChEBI" id="CHEBI:57841"/>
        <dbReference type="ChEBI" id="CHEBI:62899"/>
        <dbReference type="EC" id="2.5.1.3"/>
    </reaction>
</comment>
<keyword evidence="5 9" id="KW-0784">Thiamine biosynthesis</keyword>
<dbReference type="PANTHER" id="PTHR20857">
    <property type="entry name" value="THIAMINE-PHOSPHATE PYROPHOSPHORYLASE"/>
    <property type="match status" value="1"/>
</dbReference>
<evidence type="ECO:0000256" key="8">
    <source>
        <dbReference type="ARBA" id="ARBA00047883"/>
    </source>
</evidence>
<evidence type="ECO:0000256" key="1">
    <source>
        <dbReference type="ARBA" id="ARBA00005165"/>
    </source>
</evidence>
<comment type="caution">
    <text evidence="9">Lacks conserved residue(s) required for the propagation of feature annotation.</text>
</comment>
<dbReference type="GO" id="GO:0005737">
    <property type="term" value="C:cytoplasm"/>
    <property type="evidence" value="ECO:0007669"/>
    <property type="project" value="TreeGrafter"/>
</dbReference>
<dbReference type="RefSeq" id="WP_167360687.1">
    <property type="nucleotide sequence ID" value="NZ_CBCSKY010000076.1"/>
</dbReference>
<feature type="domain" description="Thiamine phosphate synthase/TenI" evidence="10">
    <location>
        <begin position="8"/>
        <end position="181"/>
    </location>
</feature>
<evidence type="ECO:0000256" key="9">
    <source>
        <dbReference type="HAMAP-Rule" id="MF_00097"/>
    </source>
</evidence>
<dbReference type="GO" id="GO:0000287">
    <property type="term" value="F:magnesium ion binding"/>
    <property type="evidence" value="ECO:0007669"/>
    <property type="project" value="UniProtKB-UniRule"/>
</dbReference>
<evidence type="ECO:0000256" key="2">
    <source>
        <dbReference type="ARBA" id="ARBA00022679"/>
    </source>
</evidence>
<organism evidence="11 12">
    <name type="scientific">Paenibacillus typhae</name>
    <dbReference type="NCBI Taxonomy" id="1174501"/>
    <lineage>
        <taxon>Bacteria</taxon>
        <taxon>Bacillati</taxon>
        <taxon>Bacillota</taxon>
        <taxon>Bacilli</taxon>
        <taxon>Bacillales</taxon>
        <taxon>Paenibacillaceae</taxon>
        <taxon>Paenibacillus</taxon>
    </lineage>
</organism>